<organism evidence="1 2">
    <name type="scientific">Mythimna loreyi</name>
    <dbReference type="NCBI Taxonomy" id="667449"/>
    <lineage>
        <taxon>Eukaryota</taxon>
        <taxon>Metazoa</taxon>
        <taxon>Ecdysozoa</taxon>
        <taxon>Arthropoda</taxon>
        <taxon>Hexapoda</taxon>
        <taxon>Insecta</taxon>
        <taxon>Pterygota</taxon>
        <taxon>Neoptera</taxon>
        <taxon>Endopterygota</taxon>
        <taxon>Lepidoptera</taxon>
        <taxon>Glossata</taxon>
        <taxon>Ditrysia</taxon>
        <taxon>Noctuoidea</taxon>
        <taxon>Noctuidae</taxon>
        <taxon>Noctuinae</taxon>
        <taxon>Hadenini</taxon>
        <taxon>Mythimna</taxon>
    </lineage>
</organism>
<evidence type="ECO:0000313" key="1">
    <source>
        <dbReference type="EMBL" id="KAJ8717308.1"/>
    </source>
</evidence>
<proteinExistence type="predicted"/>
<dbReference type="Proteomes" id="UP001231649">
    <property type="component" value="Chromosome 18"/>
</dbReference>
<name>A0ACC2QMG0_9NEOP</name>
<sequence length="125" mass="13982">MKLIIVLALVALAIARPDDGKYDSKYDNFNIDELVANDRLLKNYAHCLIGDGKCTAEGNEFKKLMPEATQSKCGKCTEKQKVIVAKGIKAIKAKLPAEYDVLLKQIDPETKYTEELSKFVEKYAP</sequence>
<accession>A0ACC2QMG0</accession>
<reference evidence="1" key="1">
    <citation type="submission" date="2023-03" db="EMBL/GenBank/DDBJ databases">
        <title>Chromosome-level genomes of two armyworms, Mythimna separata and Mythimna loreyi, provide insights into the biosynthesis and reception of sex pheromones.</title>
        <authorList>
            <person name="Zhao H."/>
        </authorList>
    </citation>
    <scope>NUCLEOTIDE SEQUENCE</scope>
    <source>
        <strain evidence="1">BeijingLab</strain>
    </source>
</reference>
<protein>
    <submittedName>
        <fullName evidence="1">Uncharacterized protein</fullName>
    </submittedName>
</protein>
<gene>
    <name evidence="1" type="ORF">PYW08_005707</name>
</gene>
<keyword evidence="2" id="KW-1185">Reference proteome</keyword>
<evidence type="ECO:0000313" key="2">
    <source>
        <dbReference type="Proteomes" id="UP001231649"/>
    </source>
</evidence>
<dbReference type="EMBL" id="CM056794">
    <property type="protein sequence ID" value="KAJ8717308.1"/>
    <property type="molecule type" value="Genomic_DNA"/>
</dbReference>
<comment type="caution">
    <text evidence="1">The sequence shown here is derived from an EMBL/GenBank/DDBJ whole genome shotgun (WGS) entry which is preliminary data.</text>
</comment>